<evidence type="ECO:0000256" key="4">
    <source>
        <dbReference type="ARBA" id="ARBA00022993"/>
    </source>
</evidence>
<keyword evidence="5" id="KW-0808">Transferase</keyword>
<accession>A0A917MH90</accession>
<dbReference type="PANTHER" id="PTHR10695:SF46">
    <property type="entry name" value="BIFUNCTIONAL COENZYME A SYNTHASE-RELATED"/>
    <property type="match status" value="1"/>
</dbReference>
<dbReference type="EMBL" id="BMJW01000003">
    <property type="protein sequence ID" value="GGH03202.1"/>
    <property type="molecule type" value="Genomic_DNA"/>
</dbReference>
<keyword evidence="5" id="KW-0963">Cytoplasm</keyword>
<evidence type="ECO:0000256" key="2">
    <source>
        <dbReference type="ARBA" id="ARBA00022741"/>
    </source>
</evidence>
<comment type="subcellular location">
    <subcellularLocation>
        <location evidence="5">Cytoplasm</location>
    </subcellularLocation>
</comment>
<evidence type="ECO:0000313" key="7">
    <source>
        <dbReference type="EMBL" id="GGH03202.1"/>
    </source>
</evidence>
<keyword evidence="2 5" id="KW-0547">Nucleotide-binding</keyword>
<dbReference type="CDD" id="cd02022">
    <property type="entry name" value="DPCK"/>
    <property type="match status" value="1"/>
</dbReference>
<proteinExistence type="inferred from homology"/>
<reference evidence="7" key="1">
    <citation type="journal article" date="2014" name="Int. J. Syst. Evol. Microbiol.">
        <title>Complete genome sequence of Corynebacterium casei LMG S-19264T (=DSM 44701T), isolated from a smear-ripened cheese.</title>
        <authorList>
            <consortium name="US DOE Joint Genome Institute (JGI-PGF)"/>
            <person name="Walter F."/>
            <person name="Albersmeier A."/>
            <person name="Kalinowski J."/>
            <person name="Ruckert C."/>
        </authorList>
    </citation>
    <scope>NUCLEOTIDE SEQUENCE</scope>
    <source>
        <strain evidence="7">CGMCC 1.15763</strain>
    </source>
</reference>
<dbReference type="NCBIfam" id="TIGR00152">
    <property type="entry name" value="dephospho-CoA kinase"/>
    <property type="match status" value="1"/>
</dbReference>
<gene>
    <name evidence="5 7" type="primary">coaE</name>
    <name evidence="7" type="ORF">GCM10011416_22640</name>
</gene>
<name>A0A917MH90_9FLAO</name>
<dbReference type="InterPro" id="IPR001977">
    <property type="entry name" value="Depp_CoAkinase"/>
</dbReference>
<evidence type="ECO:0000313" key="8">
    <source>
        <dbReference type="Proteomes" id="UP000633278"/>
    </source>
</evidence>
<evidence type="ECO:0000256" key="6">
    <source>
        <dbReference type="NCBIfam" id="TIGR00152"/>
    </source>
</evidence>
<comment type="function">
    <text evidence="5">Catalyzes the phosphorylation of the 3'-hydroxyl group of dephosphocoenzyme A to form coenzyme A.</text>
</comment>
<comment type="catalytic activity">
    <reaction evidence="5">
        <text>3'-dephospho-CoA + ATP = ADP + CoA + H(+)</text>
        <dbReference type="Rhea" id="RHEA:18245"/>
        <dbReference type="ChEBI" id="CHEBI:15378"/>
        <dbReference type="ChEBI" id="CHEBI:30616"/>
        <dbReference type="ChEBI" id="CHEBI:57287"/>
        <dbReference type="ChEBI" id="CHEBI:57328"/>
        <dbReference type="ChEBI" id="CHEBI:456216"/>
        <dbReference type="EC" id="2.7.1.24"/>
    </reaction>
</comment>
<protein>
    <recommendedName>
        <fullName evidence="5 6">Dephospho-CoA kinase</fullName>
        <ecNumber evidence="5 6">2.7.1.24</ecNumber>
    </recommendedName>
    <alternativeName>
        <fullName evidence="5">Dephosphocoenzyme A kinase</fullName>
    </alternativeName>
</protein>
<evidence type="ECO:0000256" key="5">
    <source>
        <dbReference type="HAMAP-Rule" id="MF_00376"/>
    </source>
</evidence>
<evidence type="ECO:0000256" key="1">
    <source>
        <dbReference type="ARBA" id="ARBA00009018"/>
    </source>
</evidence>
<dbReference type="PANTHER" id="PTHR10695">
    <property type="entry name" value="DEPHOSPHO-COA KINASE-RELATED"/>
    <property type="match status" value="1"/>
</dbReference>
<reference evidence="7" key="2">
    <citation type="submission" date="2020-09" db="EMBL/GenBank/DDBJ databases">
        <authorList>
            <person name="Sun Q."/>
            <person name="Zhou Y."/>
        </authorList>
    </citation>
    <scope>NUCLEOTIDE SEQUENCE</scope>
    <source>
        <strain evidence="7">CGMCC 1.15763</strain>
    </source>
</reference>
<comment type="caution">
    <text evidence="7">The sequence shown here is derived from an EMBL/GenBank/DDBJ whole genome shotgun (WGS) entry which is preliminary data.</text>
</comment>
<dbReference type="PROSITE" id="PS51219">
    <property type="entry name" value="DPCK"/>
    <property type="match status" value="1"/>
</dbReference>
<dbReference type="EC" id="2.7.1.24" evidence="5 6"/>
<keyword evidence="8" id="KW-1185">Reference proteome</keyword>
<dbReference type="Pfam" id="PF01121">
    <property type="entry name" value="CoaE"/>
    <property type="match status" value="1"/>
</dbReference>
<dbReference type="HAMAP" id="MF_00376">
    <property type="entry name" value="Dephospho_CoA_kinase"/>
    <property type="match status" value="1"/>
</dbReference>
<dbReference type="SUPFAM" id="SSF52540">
    <property type="entry name" value="P-loop containing nucleoside triphosphate hydrolases"/>
    <property type="match status" value="1"/>
</dbReference>
<dbReference type="RefSeq" id="WP_188599464.1">
    <property type="nucleotide sequence ID" value="NZ_BMJW01000003.1"/>
</dbReference>
<feature type="binding site" evidence="5">
    <location>
        <begin position="10"/>
        <end position="15"/>
    </location>
    <ligand>
        <name>ATP</name>
        <dbReference type="ChEBI" id="CHEBI:30616"/>
    </ligand>
</feature>
<dbReference type="Proteomes" id="UP000633278">
    <property type="component" value="Unassembled WGS sequence"/>
</dbReference>
<keyword evidence="5 7" id="KW-0418">Kinase</keyword>
<keyword evidence="3 5" id="KW-0067">ATP-binding</keyword>
<dbReference type="Gene3D" id="3.40.50.300">
    <property type="entry name" value="P-loop containing nucleotide triphosphate hydrolases"/>
    <property type="match status" value="1"/>
</dbReference>
<organism evidence="7 8">
    <name type="scientific">Polaribacter pacificus</name>
    <dbReference type="NCBI Taxonomy" id="1775173"/>
    <lineage>
        <taxon>Bacteria</taxon>
        <taxon>Pseudomonadati</taxon>
        <taxon>Bacteroidota</taxon>
        <taxon>Flavobacteriia</taxon>
        <taxon>Flavobacteriales</taxon>
        <taxon>Flavobacteriaceae</taxon>
    </lineage>
</organism>
<comment type="similarity">
    <text evidence="1 5">Belongs to the CoaE family.</text>
</comment>
<dbReference type="AlphaFoldDB" id="A0A917MH90"/>
<dbReference type="GO" id="GO:0004140">
    <property type="term" value="F:dephospho-CoA kinase activity"/>
    <property type="evidence" value="ECO:0007669"/>
    <property type="project" value="UniProtKB-UniRule"/>
</dbReference>
<comment type="pathway">
    <text evidence="5">Cofactor biosynthesis; coenzyme A biosynthesis; CoA from (R)-pantothenate: step 5/5.</text>
</comment>
<dbReference type="GO" id="GO:0005524">
    <property type="term" value="F:ATP binding"/>
    <property type="evidence" value="ECO:0007669"/>
    <property type="project" value="UniProtKB-UniRule"/>
</dbReference>
<evidence type="ECO:0000256" key="3">
    <source>
        <dbReference type="ARBA" id="ARBA00022840"/>
    </source>
</evidence>
<sequence length="196" mass="22131">MVVGITGGIGSGKSTMASFLMSQGAVAIYNADAEAKQLMLTSSVIRGKIIEAFGAESYTEDGLNRSYLSELVFKDPHKLKQLNAIVHPEVYKHLNEFIVKNSTKDYILYENAILFENHSETLCDFIIFVKVDLEVRIARVMKRDGVSKETVLERINNQWLDAKKEIQSHYIVENNDLKTAQDQIISIHKKLTNKPV</sequence>
<keyword evidence="4 5" id="KW-0173">Coenzyme A biosynthesis</keyword>
<dbReference type="GO" id="GO:0015937">
    <property type="term" value="P:coenzyme A biosynthetic process"/>
    <property type="evidence" value="ECO:0007669"/>
    <property type="project" value="UniProtKB-UniRule"/>
</dbReference>
<dbReference type="InterPro" id="IPR027417">
    <property type="entry name" value="P-loop_NTPase"/>
</dbReference>
<dbReference type="GO" id="GO:0005737">
    <property type="term" value="C:cytoplasm"/>
    <property type="evidence" value="ECO:0007669"/>
    <property type="project" value="UniProtKB-SubCell"/>
</dbReference>